<dbReference type="SUPFAM" id="SSF53335">
    <property type="entry name" value="S-adenosyl-L-methionine-dependent methyltransferases"/>
    <property type="match status" value="1"/>
</dbReference>
<keyword evidence="13" id="KW-1185">Reference proteome</keyword>
<dbReference type="EC" id="2.1.1.77" evidence="3"/>
<protein>
    <recommendedName>
        <fullName evidence="4">Protein-L-isoaspartate O-methyltransferase</fullName>
        <ecNumber evidence="3">2.1.1.77</ecNumber>
    </recommendedName>
    <alternativeName>
        <fullName evidence="11">L-isoaspartyl protein carboxyl methyltransferase</fullName>
    </alternativeName>
    <alternativeName>
        <fullName evidence="9">Protein L-isoaspartyl methyltransferase</fullName>
    </alternativeName>
    <alternativeName>
        <fullName evidence="10">Protein-beta-aspartate methyltransferase</fullName>
    </alternativeName>
</protein>
<dbReference type="GO" id="GO:0008168">
    <property type="term" value="F:methyltransferase activity"/>
    <property type="evidence" value="ECO:0007669"/>
    <property type="project" value="UniProtKB-KW"/>
</dbReference>
<keyword evidence="6 12" id="KW-0489">Methyltransferase</keyword>
<dbReference type="PANTHER" id="PTHR11579">
    <property type="entry name" value="PROTEIN-L-ISOASPARTATE O-METHYLTRANSFERASE"/>
    <property type="match status" value="1"/>
</dbReference>
<dbReference type="GO" id="GO:0032259">
    <property type="term" value="P:methylation"/>
    <property type="evidence" value="ECO:0007669"/>
    <property type="project" value="UniProtKB-KW"/>
</dbReference>
<reference evidence="12 13" key="1">
    <citation type="submission" date="2021-03" db="EMBL/GenBank/DDBJ databases">
        <title>Glycomyces sp. nov., a novel actinomycete isolated from soil.</title>
        <authorList>
            <person name="Yang X."/>
            <person name="Xu X."/>
        </authorList>
    </citation>
    <scope>NUCLEOTIDE SEQUENCE [LARGE SCALE GENOMIC DNA]</scope>
    <source>
        <strain evidence="12 13">NEAU-S30</strain>
    </source>
</reference>
<dbReference type="Gene3D" id="3.40.50.150">
    <property type="entry name" value="Vaccinia Virus protein VP39"/>
    <property type="match status" value="1"/>
</dbReference>
<accession>A0ABS3U1Q6</accession>
<dbReference type="InterPro" id="IPR027573">
    <property type="entry name" value="Methyltran_FxLD"/>
</dbReference>
<keyword evidence="8" id="KW-0949">S-adenosyl-L-methionine</keyword>
<dbReference type="PROSITE" id="PS01279">
    <property type="entry name" value="PCMT"/>
    <property type="match status" value="1"/>
</dbReference>
<comment type="caution">
    <text evidence="12">The sequence shown here is derived from an EMBL/GenBank/DDBJ whole genome shotgun (WGS) entry which is preliminary data.</text>
</comment>
<evidence type="ECO:0000256" key="9">
    <source>
        <dbReference type="ARBA" id="ARBA00030757"/>
    </source>
</evidence>
<dbReference type="Proteomes" id="UP000681341">
    <property type="component" value="Unassembled WGS sequence"/>
</dbReference>
<dbReference type="CDD" id="cd02440">
    <property type="entry name" value="AdoMet_MTases"/>
    <property type="match status" value="1"/>
</dbReference>
<dbReference type="InterPro" id="IPR000682">
    <property type="entry name" value="PCMT"/>
</dbReference>
<dbReference type="RefSeq" id="WP_208495487.1">
    <property type="nucleotide sequence ID" value="NZ_JAGFNP010000003.1"/>
</dbReference>
<evidence type="ECO:0000256" key="4">
    <source>
        <dbReference type="ARBA" id="ARBA00013346"/>
    </source>
</evidence>
<keyword evidence="7" id="KW-0808">Transferase</keyword>
<evidence type="ECO:0000256" key="11">
    <source>
        <dbReference type="ARBA" id="ARBA00031350"/>
    </source>
</evidence>
<evidence type="ECO:0000256" key="3">
    <source>
        <dbReference type="ARBA" id="ARBA00011890"/>
    </source>
</evidence>
<comment type="subcellular location">
    <subcellularLocation>
        <location evidence="1">Cytoplasm</location>
    </subcellularLocation>
</comment>
<evidence type="ECO:0000256" key="8">
    <source>
        <dbReference type="ARBA" id="ARBA00022691"/>
    </source>
</evidence>
<comment type="similarity">
    <text evidence="2">Belongs to the methyltransferase superfamily. L-isoaspartyl/D-aspartyl protein methyltransferase family.</text>
</comment>
<evidence type="ECO:0000256" key="2">
    <source>
        <dbReference type="ARBA" id="ARBA00005369"/>
    </source>
</evidence>
<evidence type="ECO:0000313" key="12">
    <source>
        <dbReference type="EMBL" id="MBO3732702.1"/>
    </source>
</evidence>
<proteinExistence type="inferred from homology"/>
<evidence type="ECO:0000256" key="6">
    <source>
        <dbReference type="ARBA" id="ARBA00022603"/>
    </source>
</evidence>
<name>A0ABS3U1Q6_9ACTN</name>
<dbReference type="NCBIfam" id="TIGR04364">
    <property type="entry name" value="methyltran_FxLD"/>
    <property type="match status" value="1"/>
</dbReference>
<evidence type="ECO:0000256" key="1">
    <source>
        <dbReference type="ARBA" id="ARBA00004496"/>
    </source>
</evidence>
<organism evidence="12 13">
    <name type="scientific">Glycomyces niveus</name>
    <dbReference type="NCBI Taxonomy" id="2820287"/>
    <lineage>
        <taxon>Bacteria</taxon>
        <taxon>Bacillati</taxon>
        <taxon>Actinomycetota</taxon>
        <taxon>Actinomycetes</taxon>
        <taxon>Glycomycetales</taxon>
        <taxon>Glycomycetaceae</taxon>
        <taxon>Glycomyces</taxon>
    </lineage>
</organism>
<evidence type="ECO:0000313" key="13">
    <source>
        <dbReference type="Proteomes" id="UP000681341"/>
    </source>
</evidence>
<sequence>MGDHTDTSGNEAHQLRTRLVGSLRSRGVIRSGAVETAMLAVPRHRFVSEAPLRIAYADDVYVTKRNSDGEPVSSASQPAIVAEMLEQLDVRPGHRVLEIGAGTGYNAALLDALVGPEGAVTTVDIDAETAGRARRALEEVGSGRVRVVQGDGELGFVDDAPYDRIIATVGTWDLPPAWWDQLAEGGRLVAPLSIRGCEHSVAFDYSDGAMRSRSIVSCGFMPMRGLGSQEGQAVELSEGRIMTFHVEHEVEADGVRGVLDGRGTTVWTPVQLKVNDDATQLSLWLACAFAGYGRMSAPFGDHGLQRLLLRWANPAVVEGEDFAYLVCRRTGGGIEIGVRGHGPHGPALAARVAEEVRVWDRECRDGVSLQITAYRKGTGPEVEPRFTVPKRHTRLAIEVAFEGNGFE</sequence>
<evidence type="ECO:0000256" key="7">
    <source>
        <dbReference type="ARBA" id="ARBA00022679"/>
    </source>
</evidence>
<dbReference type="Pfam" id="PF01135">
    <property type="entry name" value="PCMT"/>
    <property type="match status" value="1"/>
</dbReference>
<evidence type="ECO:0000256" key="10">
    <source>
        <dbReference type="ARBA" id="ARBA00031323"/>
    </source>
</evidence>
<evidence type="ECO:0000256" key="5">
    <source>
        <dbReference type="ARBA" id="ARBA00022490"/>
    </source>
</evidence>
<dbReference type="PANTHER" id="PTHR11579:SF0">
    <property type="entry name" value="PROTEIN-L-ISOASPARTATE(D-ASPARTATE) O-METHYLTRANSFERASE"/>
    <property type="match status" value="1"/>
</dbReference>
<dbReference type="EMBL" id="JAGFNP010000003">
    <property type="protein sequence ID" value="MBO3732702.1"/>
    <property type="molecule type" value="Genomic_DNA"/>
</dbReference>
<gene>
    <name evidence="12" type="primary">fxlM</name>
    <name evidence="12" type="ORF">J5V16_07690</name>
</gene>
<dbReference type="InterPro" id="IPR029063">
    <property type="entry name" value="SAM-dependent_MTases_sf"/>
</dbReference>
<keyword evidence="5" id="KW-0963">Cytoplasm</keyword>